<dbReference type="PANTHER" id="PTHR39229:SF1">
    <property type="entry name" value="RAD51-ASSOCIATED PROTEIN 2"/>
    <property type="match status" value="1"/>
</dbReference>
<evidence type="ECO:0000313" key="4">
    <source>
        <dbReference type="Proteomes" id="UP000002280"/>
    </source>
</evidence>
<feature type="compositionally biased region" description="Basic residues" evidence="1">
    <location>
        <begin position="162"/>
        <end position="171"/>
    </location>
</feature>
<organism evidence="3 4">
    <name type="scientific">Monodelphis domestica</name>
    <name type="common">Gray short-tailed opossum</name>
    <dbReference type="NCBI Taxonomy" id="13616"/>
    <lineage>
        <taxon>Eukaryota</taxon>
        <taxon>Metazoa</taxon>
        <taxon>Chordata</taxon>
        <taxon>Craniata</taxon>
        <taxon>Vertebrata</taxon>
        <taxon>Euteleostomi</taxon>
        <taxon>Mammalia</taxon>
        <taxon>Metatheria</taxon>
        <taxon>Didelphimorphia</taxon>
        <taxon>Didelphidae</taxon>
        <taxon>Monodelphis</taxon>
    </lineage>
</organism>
<gene>
    <name evidence="3" type="primary">RAD51AP2</name>
</gene>
<feature type="compositionally biased region" description="Pro residues" evidence="1">
    <location>
        <begin position="427"/>
        <end position="438"/>
    </location>
</feature>
<name>A0A5F8HGX1_MONDO</name>
<dbReference type="GeneID" id="103097763"/>
<feature type="compositionally biased region" description="Pro residues" evidence="1">
    <location>
        <begin position="1"/>
        <end position="11"/>
    </location>
</feature>
<dbReference type="CTD" id="729475"/>
<dbReference type="OrthoDB" id="9934401at2759"/>
<feature type="region of interest" description="Disordered" evidence="1">
    <location>
        <begin position="1"/>
        <end position="207"/>
    </location>
</feature>
<sequence>MEVEPESPPGLPQAKRPRLGEDAFCRQVPEEPESSQPPCFQGPAPSPQPALPPLEEGAARGDEPEHSCSSQTPRGAPEQAGGGEGGGPQDPDAIKLAPALLSVQSEPGLPGVAAATTARGEGPAEEPQGFGPYCRGPPGPLRGALLAAEGGPRVSAAEGARGRPRARRPRGSHLLAPASRALLGGDSGAPPRGAAQPSSAPATSCSGVSADAGKGLVLGPETQVPASLRTLGALEKPWSRGAWMAAPRGPWDLWGSPRNGPGPLPVQKSVARGCVGRARVGASVLLPFPGRLGGRAPVLAVLGLKPWPAGSAPVFLCLTEMPGWGFRELSKAAHSGPPKEASGARAVEPKKRAPPKEQGPPLLLTGVRASNCAFSPNQGRAKVSERTQPKGGHFASEAPGARHPVPREVAKHATPLRVVPRGTPWPARGPPEKVPPPSNHFGDAGSGSLARGDCGHAESAEKAIGAQTLEELQICPVPHVTPEKPVGTARRPPHVDSGARDRAMAKNEILRGFDFKGKFNCFVDFEPQTKWETYDPVAPAGPNNGTKSQGEFVRDFFSERREKIQDLFWTEKQPGRGSFTVIQSYQFFDNKAEREQKSNLLIMKGKSKVEDARGIDPIHFNQNSTTDSDERLTLLQEIVLANSRLFQSKNEPAELVDQRFNTDSTTGDNEHSADSPAQCLSTETETISDFEMKNKFDIVLRELCVFHEIGKEAETSANSGLGHSKGDSTEVNSTLGPDLATRTNECSPDTAAECLSTEIKTIREFEMKNDFDIVLRELCVFHEIGKEKETSSIGESVKEEKDDFDRDNSMEEDVHQGINEESKMVSSGKIGASSLPCDTMPSINKPKKAQSSFKWKKIHEDGEQEVPHDYCSSSPSDDELFYSPSGEDFKKALSKNPALLSDAFMEGRIHSFLKGGSSLSHGIVRVHPLKTCRGPIRIGLSRKAKLKQLHPYLK</sequence>
<evidence type="ECO:0000313" key="3">
    <source>
        <dbReference type="Ensembl" id="ENSMODP00000059330.1"/>
    </source>
</evidence>
<feature type="region of interest" description="Disordered" evidence="1">
    <location>
        <begin position="661"/>
        <end position="680"/>
    </location>
</feature>
<dbReference type="GeneTree" id="ENSGT00960000192062"/>
<feature type="region of interest" description="Disordered" evidence="1">
    <location>
        <begin position="479"/>
        <end position="500"/>
    </location>
</feature>
<evidence type="ECO:0000259" key="2">
    <source>
        <dbReference type="Pfam" id="PF15696"/>
    </source>
</evidence>
<reference evidence="3" key="3">
    <citation type="submission" date="2025-09" db="UniProtKB">
        <authorList>
            <consortium name="Ensembl"/>
        </authorList>
    </citation>
    <scope>IDENTIFICATION</scope>
</reference>
<feature type="compositionally biased region" description="Polar residues" evidence="1">
    <location>
        <begin position="729"/>
        <end position="747"/>
    </location>
</feature>
<dbReference type="AlphaFoldDB" id="A0A5F8HGX1"/>
<feature type="region of interest" description="Disordered" evidence="1">
    <location>
        <begin position="418"/>
        <end position="454"/>
    </location>
</feature>
<dbReference type="KEGG" id="mdo:103097763"/>
<dbReference type="PANTHER" id="PTHR39229">
    <property type="entry name" value="MCG1037962"/>
    <property type="match status" value="1"/>
</dbReference>
<feature type="region of interest" description="Disordered" evidence="1">
    <location>
        <begin position="716"/>
        <end position="747"/>
    </location>
</feature>
<reference evidence="3" key="2">
    <citation type="submission" date="2025-08" db="UniProtKB">
        <authorList>
            <consortium name="Ensembl"/>
        </authorList>
    </citation>
    <scope>IDENTIFICATION</scope>
</reference>
<dbReference type="InterPro" id="IPR053355">
    <property type="entry name" value="RAD51-associated"/>
</dbReference>
<evidence type="ECO:0000256" key="1">
    <source>
        <dbReference type="SAM" id="MobiDB-lite"/>
    </source>
</evidence>
<feature type="region of interest" description="Disordered" evidence="1">
    <location>
        <begin position="329"/>
        <end position="401"/>
    </location>
</feature>
<dbReference type="Ensembl" id="ENSMODT00000058988.1">
    <property type="protein sequence ID" value="ENSMODP00000059330.1"/>
    <property type="gene ID" value="ENSMODG00000040985.1"/>
</dbReference>
<feature type="compositionally biased region" description="Basic and acidic residues" evidence="1">
    <location>
        <begin position="57"/>
        <end position="66"/>
    </location>
</feature>
<protein>
    <submittedName>
        <fullName evidence="3">RAD51 associated protein 2</fullName>
    </submittedName>
</protein>
<dbReference type="InParanoid" id="A0A5F8HGX1"/>
<dbReference type="STRING" id="13616.ENSMODP00000059330"/>
<dbReference type="Bgee" id="ENSMODG00000040985">
    <property type="expression patterns" value="Expressed in spermatocyte and 5 other cell types or tissues"/>
</dbReference>
<accession>A0A5F8HGX1</accession>
<dbReference type="Pfam" id="PF15696">
    <property type="entry name" value="RAD51_interact"/>
    <property type="match status" value="1"/>
</dbReference>
<feature type="compositionally biased region" description="Polar residues" evidence="1">
    <location>
        <begin position="196"/>
        <end position="207"/>
    </location>
</feature>
<keyword evidence="4" id="KW-1185">Reference proteome</keyword>
<dbReference type="Proteomes" id="UP000002280">
    <property type="component" value="Chromosome 1"/>
</dbReference>
<feature type="domain" description="RAD51 interacting motif" evidence="2">
    <location>
        <begin position="915"/>
        <end position="953"/>
    </location>
</feature>
<dbReference type="GO" id="GO:0032991">
    <property type="term" value="C:protein-containing complex"/>
    <property type="evidence" value="ECO:0000318"/>
    <property type="project" value="GO_Central"/>
</dbReference>
<reference evidence="3 4" key="1">
    <citation type="journal article" date="2007" name="Nature">
        <title>Genome of the marsupial Monodelphis domestica reveals innovation in non-coding sequences.</title>
        <authorList>
            <person name="Mikkelsen T.S."/>
            <person name="Wakefield M.J."/>
            <person name="Aken B."/>
            <person name="Amemiya C.T."/>
            <person name="Chang J.L."/>
            <person name="Duke S."/>
            <person name="Garber M."/>
            <person name="Gentles A.J."/>
            <person name="Goodstadt L."/>
            <person name="Heger A."/>
            <person name="Jurka J."/>
            <person name="Kamal M."/>
            <person name="Mauceli E."/>
            <person name="Searle S.M."/>
            <person name="Sharpe T."/>
            <person name="Baker M.L."/>
            <person name="Batzer M.A."/>
            <person name="Benos P.V."/>
            <person name="Belov K."/>
            <person name="Clamp M."/>
            <person name="Cook A."/>
            <person name="Cuff J."/>
            <person name="Das R."/>
            <person name="Davidow L."/>
            <person name="Deakin J.E."/>
            <person name="Fazzari M.J."/>
            <person name="Glass J.L."/>
            <person name="Grabherr M."/>
            <person name="Greally J.M."/>
            <person name="Gu W."/>
            <person name="Hore T.A."/>
            <person name="Huttley G.A."/>
            <person name="Kleber M."/>
            <person name="Jirtle R.L."/>
            <person name="Koina E."/>
            <person name="Lee J.T."/>
            <person name="Mahony S."/>
            <person name="Marra M.A."/>
            <person name="Miller R.D."/>
            <person name="Nicholls R.D."/>
            <person name="Oda M."/>
            <person name="Papenfuss A.T."/>
            <person name="Parra Z.E."/>
            <person name="Pollock D.D."/>
            <person name="Ray D.A."/>
            <person name="Schein J.E."/>
            <person name="Speed T.P."/>
            <person name="Thompson K."/>
            <person name="VandeBerg J.L."/>
            <person name="Wade C.M."/>
            <person name="Walker J.A."/>
            <person name="Waters P.D."/>
            <person name="Webber C."/>
            <person name="Weidman J.R."/>
            <person name="Xie X."/>
            <person name="Zody M.C."/>
            <person name="Baldwin J."/>
            <person name="Abdouelleil A."/>
            <person name="Abdulkadir J."/>
            <person name="Abebe A."/>
            <person name="Abera B."/>
            <person name="Abreu J."/>
            <person name="Acer S.C."/>
            <person name="Aftuck L."/>
            <person name="Alexander A."/>
            <person name="An P."/>
            <person name="Anderson E."/>
            <person name="Anderson S."/>
            <person name="Arachi H."/>
            <person name="Azer M."/>
            <person name="Bachantsang P."/>
            <person name="Barry A."/>
            <person name="Bayul T."/>
            <person name="Berlin A."/>
            <person name="Bessette D."/>
            <person name="Bloom T."/>
            <person name="Bloom T."/>
            <person name="Boguslavskiy L."/>
            <person name="Bonnet C."/>
            <person name="Boukhgalter B."/>
            <person name="Bourzgui I."/>
            <person name="Brown A."/>
            <person name="Cahill P."/>
            <person name="Channer S."/>
            <person name="Cheshatsang Y."/>
            <person name="Chuda L."/>
            <person name="Citroen M."/>
            <person name="Collymore A."/>
            <person name="Cooke P."/>
            <person name="Costello M."/>
            <person name="D'Aco K."/>
            <person name="Daza R."/>
            <person name="De Haan G."/>
            <person name="DeGray S."/>
            <person name="DeMaso C."/>
            <person name="Dhargay N."/>
            <person name="Dooley K."/>
            <person name="Dooley E."/>
            <person name="Doricent M."/>
            <person name="Dorje P."/>
            <person name="Dorjee K."/>
            <person name="Dupes A."/>
            <person name="Elong R."/>
            <person name="Falk J."/>
            <person name="Farina A."/>
            <person name="Faro S."/>
            <person name="Ferguson D."/>
            <person name="Fisher S."/>
            <person name="Foley C.D."/>
            <person name="Franke A."/>
            <person name="Friedrich D."/>
            <person name="Gadbois L."/>
            <person name="Gearin G."/>
            <person name="Gearin C.R."/>
            <person name="Giannoukos G."/>
            <person name="Goode T."/>
            <person name="Graham J."/>
            <person name="Grandbois E."/>
            <person name="Grewal S."/>
            <person name="Gyaltsen K."/>
            <person name="Hafez N."/>
            <person name="Hagos B."/>
            <person name="Hall J."/>
            <person name="Henson C."/>
            <person name="Hollinger A."/>
            <person name="Honan T."/>
            <person name="Huard M.D."/>
            <person name="Hughes L."/>
            <person name="Hurhula B."/>
            <person name="Husby M.E."/>
            <person name="Kamat A."/>
            <person name="Kanga B."/>
            <person name="Kashin S."/>
            <person name="Khazanovich D."/>
            <person name="Kisner P."/>
            <person name="Lance K."/>
            <person name="Lara M."/>
            <person name="Lee W."/>
            <person name="Lennon N."/>
            <person name="Letendre F."/>
            <person name="LeVine R."/>
            <person name="Lipovsky A."/>
            <person name="Liu X."/>
            <person name="Liu J."/>
            <person name="Liu S."/>
            <person name="Lokyitsang T."/>
            <person name="Lokyitsang Y."/>
            <person name="Lubonja R."/>
            <person name="Lui A."/>
            <person name="MacDonald P."/>
            <person name="Magnisalis V."/>
            <person name="Maru K."/>
            <person name="Matthews C."/>
            <person name="McCusker W."/>
            <person name="McDonough S."/>
            <person name="Mehta T."/>
            <person name="Meldrim J."/>
            <person name="Meneus L."/>
            <person name="Mihai O."/>
            <person name="Mihalev A."/>
            <person name="Mihova T."/>
            <person name="Mittelman R."/>
            <person name="Mlenga V."/>
            <person name="Montmayeur A."/>
            <person name="Mulrain L."/>
            <person name="Navidi A."/>
            <person name="Naylor J."/>
            <person name="Negash T."/>
            <person name="Nguyen T."/>
            <person name="Nguyen N."/>
            <person name="Nicol R."/>
            <person name="Norbu C."/>
            <person name="Norbu N."/>
            <person name="Novod N."/>
            <person name="O'Neill B."/>
            <person name="Osman S."/>
            <person name="Markiewicz E."/>
            <person name="Oyono O.L."/>
            <person name="Patti C."/>
            <person name="Phunkhang P."/>
            <person name="Pierre F."/>
            <person name="Priest M."/>
            <person name="Raghuraman S."/>
            <person name="Rege F."/>
            <person name="Reyes R."/>
            <person name="Rise C."/>
            <person name="Rogov P."/>
            <person name="Ross K."/>
            <person name="Ryan E."/>
            <person name="Settipalli S."/>
            <person name="Shea T."/>
            <person name="Sherpa N."/>
            <person name="Shi L."/>
            <person name="Shih D."/>
            <person name="Sparrow T."/>
            <person name="Spaulding J."/>
            <person name="Stalker J."/>
            <person name="Stange-Thomann N."/>
            <person name="Stavropoulos S."/>
            <person name="Stone C."/>
            <person name="Strader C."/>
            <person name="Tesfaye S."/>
            <person name="Thomson T."/>
            <person name="Thoulutsang Y."/>
            <person name="Thoulutsang D."/>
            <person name="Topham K."/>
            <person name="Topping I."/>
            <person name="Tsamla T."/>
            <person name="Vassiliev H."/>
            <person name="Vo A."/>
            <person name="Wangchuk T."/>
            <person name="Wangdi T."/>
            <person name="Weiand M."/>
            <person name="Wilkinson J."/>
            <person name="Wilson A."/>
            <person name="Yadav S."/>
            <person name="Young G."/>
            <person name="Yu Q."/>
            <person name="Zembek L."/>
            <person name="Zhong D."/>
            <person name="Zimmer A."/>
            <person name="Zwirko Z."/>
            <person name="Jaffe D.B."/>
            <person name="Alvarez P."/>
            <person name="Brockman W."/>
            <person name="Butler J."/>
            <person name="Chin C."/>
            <person name="Gnerre S."/>
            <person name="MacCallum I."/>
            <person name="Graves J.A."/>
            <person name="Ponting C.P."/>
            <person name="Breen M."/>
            <person name="Samollow P.B."/>
            <person name="Lander E.S."/>
            <person name="Lindblad-Toh K."/>
        </authorList>
    </citation>
    <scope>NUCLEOTIDE SEQUENCE [LARGE SCALE GENOMIC DNA]</scope>
</reference>
<proteinExistence type="predicted"/>
<dbReference type="InterPro" id="IPR031419">
    <property type="entry name" value="RAD51_interact"/>
</dbReference>